<organism evidence="1 5">
    <name type="scientific">Rotaria magnacalcarata</name>
    <dbReference type="NCBI Taxonomy" id="392030"/>
    <lineage>
        <taxon>Eukaryota</taxon>
        <taxon>Metazoa</taxon>
        <taxon>Spiralia</taxon>
        <taxon>Gnathifera</taxon>
        <taxon>Rotifera</taxon>
        <taxon>Eurotatoria</taxon>
        <taxon>Bdelloidea</taxon>
        <taxon>Philodinida</taxon>
        <taxon>Philodinidae</taxon>
        <taxon>Rotaria</taxon>
    </lineage>
</organism>
<proteinExistence type="predicted"/>
<dbReference type="AlphaFoldDB" id="A0A814UT92"/>
<dbReference type="EMBL" id="CAJOBH010007903">
    <property type="protein sequence ID" value="CAF4097287.1"/>
    <property type="molecule type" value="Genomic_DNA"/>
</dbReference>
<dbReference type="EMBL" id="CAJNOW010018229">
    <property type="protein sequence ID" value="CAF1663657.1"/>
    <property type="molecule type" value="Genomic_DNA"/>
</dbReference>
<dbReference type="Proteomes" id="UP000681720">
    <property type="component" value="Unassembled WGS sequence"/>
</dbReference>
<gene>
    <name evidence="4" type="ORF">BYL167_LOCUS18928</name>
    <name evidence="1" type="ORF">CJN711_LOCUS10872</name>
    <name evidence="3" type="ORF">GIL414_LOCUS15136</name>
    <name evidence="2" type="ORF">KQP761_LOCUS32618</name>
</gene>
<sequence length="25" mass="2859">STYALIKSDEFHFEEGSSRKLLEDG</sequence>
<evidence type="ECO:0000313" key="5">
    <source>
        <dbReference type="Proteomes" id="UP000663855"/>
    </source>
</evidence>
<dbReference type="Proteomes" id="UP000681967">
    <property type="component" value="Unassembled WGS sequence"/>
</dbReference>
<evidence type="ECO:0000313" key="3">
    <source>
        <dbReference type="EMBL" id="CAF4064233.1"/>
    </source>
</evidence>
<evidence type="ECO:0000313" key="2">
    <source>
        <dbReference type="EMBL" id="CAF1663657.1"/>
    </source>
</evidence>
<protein>
    <submittedName>
        <fullName evidence="1">Uncharacterized protein</fullName>
    </submittedName>
</protein>
<name>A0A814UT92_9BILA</name>
<evidence type="ECO:0000313" key="1">
    <source>
        <dbReference type="EMBL" id="CAF1178199.1"/>
    </source>
</evidence>
<evidence type="ECO:0000313" key="4">
    <source>
        <dbReference type="EMBL" id="CAF4097287.1"/>
    </source>
</evidence>
<dbReference type="Proteomes" id="UP000663834">
    <property type="component" value="Unassembled WGS sequence"/>
</dbReference>
<feature type="non-terminal residue" evidence="1">
    <location>
        <position position="1"/>
    </location>
</feature>
<accession>A0A814UT92</accession>
<dbReference type="EMBL" id="CAJNOV010004516">
    <property type="protein sequence ID" value="CAF1178199.1"/>
    <property type="molecule type" value="Genomic_DNA"/>
</dbReference>
<comment type="caution">
    <text evidence="1">The sequence shown here is derived from an EMBL/GenBank/DDBJ whole genome shotgun (WGS) entry which is preliminary data.</text>
</comment>
<dbReference type="EMBL" id="CAJOBJ010006581">
    <property type="protein sequence ID" value="CAF4064233.1"/>
    <property type="molecule type" value="Genomic_DNA"/>
</dbReference>
<dbReference type="Proteomes" id="UP000663855">
    <property type="component" value="Unassembled WGS sequence"/>
</dbReference>
<reference evidence="1" key="1">
    <citation type="submission" date="2021-02" db="EMBL/GenBank/DDBJ databases">
        <authorList>
            <person name="Nowell W R."/>
        </authorList>
    </citation>
    <scope>NUCLEOTIDE SEQUENCE</scope>
</reference>